<evidence type="ECO:0000313" key="3">
    <source>
        <dbReference type="Proteomes" id="UP000789759"/>
    </source>
</evidence>
<reference evidence="2" key="1">
    <citation type="submission" date="2021-06" db="EMBL/GenBank/DDBJ databases">
        <authorList>
            <person name="Kallberg Y."/>
            <person name="Tangrot J."/>
            <person name="Rosling A."/>
        </authorList>
    </citation>
    <scope>NUCLEOTIDE SEQUENCE</scope>
    <source>
        <strain evidence="2">FL966</strain>
    </source>
</reference>
<organism evidence="2 3">
    <name type="scientific">Cetraspora pellucida</name>
    <dbReference type="NCBI Taxonomy" id="1433469"/>
    <lineage>
        <taxon>Eukaryota</taxon>
        <taxon>Fungi</taxon>
        <taxon>Fungi incertae sedis</taxon>
        <taxon>Mucoromycota</taxon>
        <taxon>Glomeromycotina</taxon>
        <taxon>Glomeromycetes</taxon>
        <taxon>Diversisporales</taxon>
        <taxon>Gigasporaceae</taxon>
        <taxon>Cetraspora</taxon>
    </lineage>
</organism>
<evidence type="ECO:0000256" key="1">
    <source>
        <dbReference type="SAM" id="SignalP"/>
    </source>
</evidence>
<proteinExistence type="predicted"/>
<accession>A0A9N9EAM4</accession>
<evidence type="ECO:0000313" key="2">
    <source>
        <dbReference type="EMBL" id="CAG8671908.1"/>
    </source>
</evidence>
<keyword evidence="3" id="KW-1185">Reference proteome</keyword>
<gene>
    <name evidence="2" type="ORF">CPELLU_LOCUS10319</name>
</gene>
<keyword evidence="1" id="KW-0732">Signal</keyword>
<name>A0A9N9EAM4_9GLOM</name>
<comment type="caution">
    <text evidence="2">The sequence shown here is derived from an EMBL/GenBank/DDBJ whole genome shotgun (WGS) entry which is preliminary data.</text>
</comment>
<dbReference type="Proteomes" id="UP000789759">
    <property type="component" value="Unassembled WGS sequence"/>
</dbReference>
<dbReference type="OrthoDB" id="10542801at2759"/>
<sequence length="125" mass="13497">MKLTFLLQIFILGFFSEVVLTSPLIARQIDPNQCPTGVGSTCSLSIQLNPASYTCATIPNVTCTPNPLTYNVTCSVGTNIDIKCFGNVEKYIFSCPVPSQNECGFTCTTCIYDQKIIDCGGCNTT</sequence>
<protein>
    <submittedName>
        <fullName evidence="2">452_t:CDS:1</fullName>
    </submittedName>
</protein>
<dbReference type="EMBL" id="CAJVQA010008452">
    <property type="protein sequence ID" value="CAG8671908.1"/>
    <property type="molecule type" value="Genomic_DNA"/>
</dbReference>
<dbReference type="AlphaFoldDB" id="A0A9N9EAM4"/>
<feature type="chain" id="PRO_5040383898" evidence="1">
    <location>
        <begin position="22"/>
        <end position="125"/>
    </location>
</feature>
<feature type="signal peptide" evidence="1">
    <location>
        <begin position="1"/>
        <end position="21"/>
    </location>
</feature>